<dbReference type="Pfam" id="PF17765">
    <property type="entry name" value="MLTR_LBD"/>
    <property type="match status" value="1"/>
</dbReference>
<proteinExistence type="predicted"/>
<dbReference type="Gene3D" id="1.10.260.40">
    <property type="entry name" value="lambda repressor-like DNA-binding domains"/>
    <property type="match status" value="1"/>
</dbReference>
<evidence type="ECO:0000313" key="3">
    <source>
        <dbReference type="Proteomes" id="UP001183585"/>
    </source>
</evidence>
<dbReference type="InterPro" id="IPR001387">
    <property type="entry name" value="Cro/C1-type_HTH"/>
</dbReference>
<dbReference type="SUPFAM" id="SSF47413">
    <property type="entry name" value="lambda repressor-like DNA-binding domains"/>
    <property type="match status" value="1"/>
</dbReference>
<protein>
    <submittedName>
        <fullName evidence="2">Transcriptional regulator with XRE-family HTH domain</fullName>
    </submittedName>
</protein>
<accession>A0ABU2CWA5</accession>
<organism evidence="2 3">
    <name type="scientific">Promicromonospora iranensis</name>
    <dbReference type="NCBI Taxonomy" id="1105144"/>
    <lineage>
        <taxon>Bacteria</taxon>
        <taxon>Bacillati</taxon>
        <taxon>Actinomycetota</taxon>
        <taxon>Actinomycetes</taxon>
        <taxon>Micrococcales</taxon>
        <taxon>Promicromonosporaceae</taxon>
        <taxon>Promicromonospora</taxon>
    </lineage>
</organism>
<dbReference type="Gene3D" id="3.30.450.180">
    <property type="match status" value="1"/>
</dbReference>
<sequence>MADETGEARENRLGDYLRARRKLVSPRAVGMPEDRRRRVPGLRREELATLAGISSDYYLRLEQGRNRNPSVQVLEAIARVLQLDESSTEYVLELSSAKPRGSRRRETVAPRVTELVHSINLPAFVTGRYLEVLASNPLARALSPALRPGQNLLRSLFLDADQRMHLDHHEMVAMFRKHVGTDLDDPRVVQLVGELSLASEAFREVWARHEVRPARGGPVLIDHPQVGPMELNLSKLAVDDSGDQLLVVYHPTDSHPEGRDRLIRLTSLGED</sequence>
<evidence type="ECO:0000313" key="2">
    <source>
        <dbReference type="EMBL" id="MDR7385615.1"/>
    </source>
</evidence>
<name>A0ABU2CWA5_9MICO</name>
<dbReference type="InterPro" id="IPR041413">
    <property type="entry name" value="MLTR_LBD"/>
</dbReference>
<dbReference type="Proteomes" id="UP001183585">
    <property type="component" value="Unassembled WGS sequence"/>
</dbReference>
<dbReference type="CDD" id="cd00093">
    <property type="entry name" value="HTH_XRE"/>
    <property type="match status" value="1"/>
</dbReference>
<feature type="domain" description="HTH cro/C1-type" evidence="1">
    <location>
        <begin position="41"/>
        <end position="91"/>
    </location>
</feature>
<dbReference type="EMBL" id="JAVDYE010000001">
    <property type="protein sequence ID" value="MDR7385615.1"/>
    <property type="molecule type" value="Genomic_DNA"/>
</dbReference>
<dbReference type="RefSeq" id="WP_274998234.1">
    <property type="nucleotide sequence ID" value="NZ_JAJQQP010000022.1"/>
</dbReference>
<dbReference type="PANTHER" id="PTHR35010:SF2">
    <property type="entry name" value="BLL4672 PROTEIN"/>
    <property type="match status" value="1"/>
</dbReference>
<keyword evidence="3" id="KW-1185">Reference proteome</keyword>
<dbReference type="PROSITE" id="PS50943">
    <property type="entry name" value="HTH_CROC1"/>
    <property type="match status" value="1"/>
</dbReference>
<comment type="caution">
    <text evidence="2">The sequence shown here is derived from an EMBL/GenBank/DDBJ whole genome shotgun (WGS) entry which is preliminary data.</text>
</comment>
<evidence type="ECO:0000259" key="1">
    <source>
        <dbReference type="PROSITE" id="PS50943"/>
    </source>
</evidence>
<reference evidence="2 3" key="1">
    <citation type="submission" date="2023-07" db="EMBL/GenBank/DDBJ databases">
        <title>Sequencing the genomes of 1000 actinobacteria strains.</title>
        <authorList>
            <person name="Klenk H.-P."/>
        </authorList>
    </citation>
    <scope>NUCLEOTIDE SEQUENCE [LARGE SCALE GENOMIC DNA]</scope>
    <source>
        <strain evidence="2 3">DSM 45554</strain>
    </source>
</reference>
<dbReference type="Pfam" id="PF13560">
    <property type="entry name" value="HTH_31"/>
    <property type="match status" value="1"/>
</dbReference>
<dbReference type="InterPro" id="IPR010982">
    <property type="entry name" value="Lambda_DNA-bd_dom_sf"/>
</dbReference>
<dbReference type="PANTHER" id="PTHR35010">
    <property type="entry name" value="BLL4672 PROTEIN-RELATED"/>
    <property type="match status" value="1"/>
</dbReference>
<gene>
    <name evidence="2" type="ORF">J2S48_005130</name>
</gene>
<dbReference type="SMART" id="SM00530">
    <property type="entry name" value="HTH_XRE"/>
    <property type="match status" value="1"/>
</dbReference>